<evidence type="ECO:0000256" key="1">
    <source>
        <dbReference type="ARBA" id="ARBA00005532"/>
    </source>
</evidence>
<dbReference type="PROSITE" id="PS01127">
    <property type="entry name" value="EF_TS_2"/>
    <property type="match status" value="1"/>
</dbReference>
<dbReference type="FunFam" id="1.10.286.20:FF:000001">
    <property type="entry name" value="Elongation factor Ts"/>
    <property type="match status" value="1"/>
</dbReference>
<dbReference type="GO" id="GO:0005737">
    <property type="term" value="C:cytoplasm"/>
    <property type="evidence" value="ECO:0007669"/>
    <property type="project" value="UniProtKB-ARBA"/>
</dbReference>
<dbReference type="InterPro" id="IPR018101">
    <property type="entry name" value="Transl_elong_Ts_CS"/>
</dbReference>
<keyword evidence="3" id="KW-0648">Protein biosynthesis</keyword>
<evidence type="ECO:0000256" key="2">
    <source>
        <dbReference type="ARBA" id="ARBA00022768"/>
    </source>
</evidence>
<dbReference type="InterPro" id="IPR009060">
    <property type="entry name" value="UBA-like_sf"/>
</dbReference>
<dbReference type="SUPFAM" id="SSF54713">
    <property type="entry name" value="Elongation factor Ts (EF-Ts), dimerisation domain"/>
    <property type="match status" value="2"/>
</dbReference>
<dbReference type="HAMAP" id="MF_00050">
    <property type="entry name" value="EF_Ts"/>
    <property type="match status" value="1"/>
</dbReference>
<evidence type="ECO:0000259" key="4">
    <source>
        <dbReference type="Pfam" id="PF00889"/>
    </source>
</evidence>
<name>A0A382K166_9ZZZZ</name>
<dbReference type="Gene3D" id="1.10.286.20">
    <property type="match status" value="1"/>
</dbReference>
<dbReference type="AlphaFoldDB" id="A0A382K166"/>
<proteinExistence type="inferred from homology"/>
<reference evidence="5" key="1">
    <citation type="submission" date="2018-05" db="EMBL/GenBank/DDBJ databases">
        <authorList>
            <person name="Lanie J.A."/>
            <person name="Ng W.-L."/>
            <person name="Kazmierczak K.M."/>
            <person name="Andrzejewski T.M."/>
            <person name="Davidsen T.M."/>
            <person name="Wayne K.J."/>
            <person name="Tettelin H."/>
            <person name="Glass J.I."/>
            <person name="Rusch D."/>
            <person name="Podicherti R."/>
            <person name="Tsui H.-C.T."/>
            <person name="Winkler M.E."/>
        </authorList>
    </citation>
    <scope>NUCLEOTIDE SEQUENCE</scope>
</reference>
<dbReference type="NCBIfam" id="TIGR00116">
    <property type="entry name" value="tsf"/>
    <property type="match status" value="1"/>
</dbReference>
<protein>
    <recommendedName>
        <fullName evidence="4">Translation elongation factor EFTs/EF1B dimerisation domain-containing protein</fullName>
    </recommendedName>
</protein>
<dbReference type="Gene3D" id="3.30.479.20">
    <property type="entry name" value="Elongation factor Ts, dimerisation domain"/>
    <property type="match status" value="2"/>
</dbReference>
<sequence>MAISAGLVKELRERTAAGMMACKKALIETEGDLERAVELLREIGAASVERRAERIATEGVVGQLVDKDGRRGVVVEVNCETDFVAKGESFREFVLNVANCVLDNEPATLESLAQLSLGTGTIESARQDLIAQIGENVSIRRFERLSTRDGLVAGYLHGTRIGVLVSVEGERTEIARDVAMHVAASKPLCISQEQMPAETLAREKSIFLAQARDSGKTDEIVQRMVDGRLDKFLKENTLLGQAYVKDPDISVGQLVDTAKVTVNEIVRFEVGEGLEKRKDDFVAEVMAQASQG</sequence>
<evidence type="ECO:0000313" key="5">
    <source>
        <dbReference type="EMBL" id="SVC18614.1"/>
    </source>
</evidence>
<dbReference type="InterPro" id="IPR036402">
    <property type="entry name" value="EF-Ts_dimer_sf"/>
</dbReference>
<dbReference type="InterPro" id="IPR001816">
    <property type="entry name" value="Transl_elong_EFTs/EF1B"/>
</dbReference>
<dbReference type="InterPro" id="IPR014039">
    <property type="entry name" value="Transl_elong_EFTs/EF1B_dimer"/>
</dbReference>
<dbReference type="SUPFAM" id="SSF46934">
    <property type="entry name" value="UBA-like"/>
    <property type="match status" value="1"/>
</dbReference>
<dbReference type="GO" id="GO:0003746">
    <property type="term" value="F:translation elongation factor activity"/>
    <property type="evidence" value="ECO:0007669"/>
    <property type="project" value="UniProtKB-KW"/>
</dbReference>
<dbReference type="FunFam" id="1.10.8.10:FF:000001">
    <property type="entry name" value="Elongation factor Ts"/>
    <property type="match status" value="1"/>
</dbReference>
<dbReference type="CDD" id="cd14275">
    <property type="entry name" value="UBA_EF-Ts"/>
    <property type="match status" value="1"/>
</dbReference>
<dbReference type="PANTHER" id="PTHR11741">
    <property type="entry name" value="ELONGATION FACTOR TS"/>
    <property type="match status" value="1"/>
</dbReference>
<feature type="domain" description="Translation elongation factor EFTs/EF1B dimerisation" evidence="4">
    <location>
        <begin position="72"/>
        <end position="272"/>
    </location>
</feature>
<evidence type="ECO:0000256" key="3">
    <source>
        <dbReference type="ARBA" id="ARBA00022917"/>
    </source>
</evidence>
<gene>
    <name evidence="5" type="ORF">METZ01_LOCUS271468</name>
</gene>
<dbReference type="EMBL" id="UINC01077983">
    <property type="protein sequence ID" value="SVC18614.1"/>
    <property type="molecule type" value="Genomic_DNA"/>
</dbReference>
<accession>A0A382K166</accession>
<comment type="similarity">
    <text evidence="1">Belongs to the EF-Ts family.</text>
</comment>
<organism evidence="5">
    <name type="scientific">marine metagenome</name>
    <dbReference type="NCBI Taxonomy" id="408172"/>
    <lineage>
        <taxon>unclassified sequences</taxon>
        <taxon>metagenomes</taxon>
        <taxon>ecological metagenomes</taxon>
    </lineage>
</organism>
<dbReference type="PANTHER" id="PTHR11741:SF0">
    <property type="entry name" value="ELONGATION FACTOR TS, MITOCHONDRIAL"/>
    <property type="match status" value="1"/>
</dbReference>
<dbReference type="Gene3D" id="1.10.8.10">
    <property type="entry name" value="DNA helicase RuvA subunit, C-terminal domain"/>
    <property type="match status" value="1"/>
</dbReference>
<keyword evidence="2" id="KW-0251">Elongation factor</keyword>
<dbReference type="Pfam" id="PF00889">
    <property type="entry name" value="EF_TS"/>
    <property type="match status" value="1"/>
</dbReference>